<dbReference type="HOGENOM" id="CLU_2695508_0_0_2"/>
<dbReference type="AlphaFoldDB" id="D2RI43"/>
<dbReference type="GeneID" id="8739572"/>
<keyword evidence="2" id="KW-1185">Reference proteome</keyword>
<dbReference type="RefSeq" id="WP_012940304.1">
    <property type="nucleotide sequence ID" value="NC_013741.1"/>
</dbReference>
<proteinExistence type="predicted"/>
<dbReference type="PaxDb" id="572546-Arcpr_0907"/>
<reference evidence="1 2" key="1">
    <citation type="journal article" date="2010" name="Stand. Genomic Sci.">
        <title>Complete genome sequence of Archaeoglobus profundus type strain (AV18).</title>
        <authorList>
            <person name="von Jan M."/>
            <person name="Lapidus A."/>
            <person name="Del Rio T.G."/>
            <person name="Copeland A."/>
            <person name="Tice H."/>
            <person name="Cheng J.F."/>
            <person name="Lucas S."/>
            <person name="Chen F."/>
            <person name="Nolan M."/>
            <person name="Goodwin L."/>
            <person name="Han C."/>
            <person name="Pitluck S."/>
            <person name="Liolios K."/>
            <person name="Ivanova N."/>
            <person name="Mavromatis K."/>
            <person name="Ovchinnikova G."/>
            <person name="Chertkov O."/>
            <person name="Pati A."/>
            <person name="Chen A."/>
            <person name="Palaniappan K."/>
            <person name="Land M."/>
            <person name="Hauser L."/>
            <person name="Chang Y.J."/>
            <person name="Jeffries C.D."/>
            <person name="Saunders E."/>
            <person name="Brettin T."/>
            <person name="Detter J.C."/>
            <person name="Chain P."/>
            <person name="Eichinger K."/>
            <person name="Huber H."/>
            <person name="Spring S."/>
            <person name="Rohde M."/>
            <person name="Goker M."/>
            <person name="Wirth R."/>
            <person name="Woyke T."/>
            <person name="Bristow J."/>
            <person name="Eisen J.A."/>
            <person name="Markowitz V."/>
            <person name="Hugenholtz P."/>
            <person name="Kyrpides N.C."/>
            <person name="Klenk H.P."/>
        </authorList>
    </citation>
    <scope>NUCLEOTIDE SEQUENCE [LARGE SCALE GENOMIC DNA]</scope>
    <source>
        <strain evidence="2">DSM 5631 / JCM 9629 / NBRC 100127 / Av18</strain>
    </source>
</reference>
<evidence type="ECO:0000313" key="2">
    <source>
        <dbReference type="Proteomes" id="UP000001901"/>
    </source>
</evidence>
<protein>
    <submittedName>
        <fullName evidence="1">Uncharacterized protein</fullName>
    </submittedName>
</protein>
<gene>
    <name evidence="1" type="ordered locus">Arcpr_0907</name>
</gene>
<dbReference type="STRING" id="572546.Arcpr_0907"/>
<sequence>MTFPYLIFRKVCYFCRNFDHEAHECIFDSDKGDDSPACDRFQLSEEFARFLDVNIFTEVEEAWKRREVVKEVR</sequence>
<dbReference type="KEGG" id="apo:Arcpr_0907"/>
<accession>D2RI43</accession>
<name>D2RI43_ARCPA</name>
<evidence type="ECO:0000313" key="1">
    <source>
        <dbReference type="EMBL" id="ADB57968.1"/>
    </source>
</evidence>
<organism evidence="1 2">
    <name type="scientific">Archaeoglobus profundus (strain DSM 5631 / JCM 9629 / NBRC 100127 / Av18)</name>
    <dbReference type="NCBI Taxonomy" id="572546"/>
    <lineage>
        <taxon>Archaea</taxon>
        <taxon>Methanobacteriati</taxon>
        <taxon>Methanobacteriota</taxon>
        <taxon>Archaeoglobi</taxon>
        <taxon>Archaeoglobales</taxon>
        <taxon>Archaeoglobaceae</taxon>
        <taxon>Archaeoglobus</taxon>
    </lineage>
</organism>
<dbReference type="Proteomes" id="UP000001901">
    <property type="component" value="Chromosome"/>
</dbReference>
<dbReference type="EMBL" id="CP001857">
    <property type="protein sequence ID" value="ADB57968.1"/>
    <property type="molecule type" value="Genomic_DNA"/>
</dbReference>